<evidence type="ECO:0000256" key="8">
    <source>
        <dbReference type="ARBA" id="ARBA00050776"/>
    </source>
</evidence>
<dbReference type="SUPFAM" id="SSF53383">
    <property type="entry name" value="PLP-dependent transferases"/>
    <property type="match status" value="1"/>
</dbReference>
<organism evidence="10 11">
    <name type="scientific">Thermoactinomyces mirandus</name>
    <dbReference type="NCBI Taxonomy" id="2756294"/>
    <lineage>
        <taxon>Bacteria</taxon>
        <taxon>Bacillati</taxon>
        <taxon>Bacillota</taxon>
        <taxon>Bacilli</taxon>
        <taxon>Bacillales</taxon>
        <taxon>Thermoactinomycetaceae</taxon>
        <taxon>Thermoactinomyces</taxon>
    </lineage>
</organism>
<dbReference type="GO" id="GO:0046872">
    <property type="term" value="F:metal ion binding"/>
    <property type="evidence" value="ECO:0007669"/>
    <property type="project" value="UniProtKB-KW"/>
</dbReference>
<keyword evidence="11" id="KW-1185">Reference proteome</keyword>
<evidence type="ECO:0000256" key="1">
    <source>
        <dbReference type="ARBA" id="ARBA00001933"/>
    </source>
</evidence>
<evidence type="ECO:0000313" key="11">
    <source>
        <dbReference type="Proteomes" id="UP000538292"/>
    </source>
</evidence>
<comment type="cofactor">
    <cofactor evidence="1">
        <name>pyridoxal 5'-phosphate</name>
        <dbReference type="ChEBI" id="CHEBI:597326"/>
    </cofactor>
</comment>
<dbReference type="EMBL" id="JACEOL010000047">
    <property type="protein sequence ID" value="MBA4603332.1"/>
    <property type="molecule type" value="Genomic_DNA"/>
</dbReference>
<dbReference type="RefSeq" id="WP_181741769.1">
    <property type="nucleotide sequence ID" value="NZ_JACEOL010000047.1"/>
</dbReference>
<dbReference type="InterPro" id="IPR015421">
    <property type="entry name" value="PyrdxlP-dep_Trfase_major"/>
</dbReference>
<evidence type="ECO:0000259" key="9">
    <source>
        <dbReference type="Pfam" id="PF00266"/>
    </source>
</evidence>
<dbReference type="FunFam" id="3.40.640.10:FF:000084">
    <property type="entry name" value="IscS-like cysteine desulfurase"/>
    <property type="match status" value="1"/>
</dbReference>
<evidence type="ECO:0000256" key="5">
    <source>
        <dbReference type="ARBA" id="ARBA00022898"/>
    </source>
</evidence>
<keyword evidence="4" id="KW-0479">Metal-binding</keyword>
<dbReference type="InterPro" id="IPR016454">
    <property type="entry name" value="Cysteine_dSase"/>
</dbReference>
<keyword evidence="6" id="KW-0408">Iron</keyword>
<evidence type="ECO:0000313" key="10">
    <source>
        <dbReference type="EMBL" id="MBA4603332.1"/>
    </source>
</evidence>
<comment type="similarity">
    <text evidence="2">Belongs to the class-V pyridoxal-phosphate-dependent aminotransferase family. NifS/IscS subfamily.</text>
</comment>
<dbReference type="Gene3D" id="3.40.640.10">
    <property type="entry name" value="Type I PLP-dependent aspartate aminotransferase-like (Major domain)"/>
    <property type="match status" value="1"/>
</dbReference>
<dbReference type="Proteomes" id="UP000538292">
    <property type="component" value="Unassembled WGS sequence"/>
</dbReference>
<proteinExistence type="inferred from homology"/>
<evidence type="ECO:0000256" key="6">
    <source>
        <dbReference type="ARBA" id="ARBA00023004"/>
    </source>
</evidence>
<keyword evidence="3" id="KW-0808">Transferase</keyword>
<keyword evidence="7" id="KW-0411">Iron-sulfur</keyword>
<reference evidence="10 11" key="1">
    <citation type="submission" date="2020-07" db="EMBL/GenBank/DDBJ databases">
        <title>Thermoactinomyces phylogeny.</title>
        <authorList>
            <person name="Dunlap C."/>
        </authorList>
    </citation>
    <scope>NUCLEOTIDE SEQUENCE [LARGE SCALE GENOMIC DNA]</scope>
    <source>
        <strain evidence="10 11">AMNI-1</strain>
    </source>
</reference>
<name>A0A7W1XUJ9_9BACL</name>
<accession>A0A7W1XUJ9</accession>
<dbReference type="Gene3D" id="3.90.1150.10">
    <property type="entry name" value="Aspartate Aminotransferase, domain 1"/>
    <property type="match status" value="1"/>
</dbReference>
<dbReference type="Pfam" id="PF00266">
    <property type="entry name" value="Aminotran_5"/>
    <property type="match status" value="1"/>
</dbReference>
<dbReference type="PANTHER" id="PTHR11601:SF34">
    <property type="entry name" value="CYSTEINE DESULFURASE"/>
    <property type="match status" value="1"/>
</dbReference>
<keyword evidence="5" id="KW-0663">Pyridoxal phosphate</keyword>
<dbReference type="GO" id="GO:0031071">
    <property type="term" value="F:cysteine desulfurase activity"/>
    <property type="evidence" value="ECO:0007669"/>
    <property type="project" value="UniProtKB-EC"/>
</dbReference>
<evidence type="ECO:0000256" key="4">
    <source>
        <dbReference type="ARBA" id="ARBA00022723"/>
    </source>
</evidence>
<evidence type="ECO:0000256" key="3">
    <source>
        <dbReference type="ARBA" id="ARBA00022679"/>
    </source>
</evidence>
<protein>
    <submittedName>
        <fullName evidence="10">Cysteine desulfurase</fullName>
    </submittedName>
</protein>
<sequence>MIYFDNSATTKVASSVLEEMLPYLKEEYGNPSSKFYSLAVNAQNAVKLARKRLATLLGCDDDEIIFTSGATESNNMVIKGVANTYSEQGNHIITSQTEHPSVLETCQYLESKGWKVTYLGVDQFGRINIQDLENAIKKNKPILVSIIWGNNEVGSLNEIEKIASICREHQVFFHTDATQVCGKISINLKELPGIRFLSMSGHKIHGPKGVGVCFIRKQLANVKTKLTPLLHGGSQEDGYRSGTLAVHNIVGLGKAAELANENLDRNIEKLMFLEQKLTKILKDRFGDHIQLNHDNKKKIPGILSVRFVRKNNEVLIKKLAPYIALSTGSACSSGKPSHVLQAMGKSLEEIRQTVRISLSPENTLEELEIFNRL</sequence>
<dbReference type="InterPro" id="IPR000192">
    <property type="entry name" value="Aminotrans_V_dom"/>
</dbReference>
<evidence type="ECO:0000256" key="7">
    <source>
        <dbReference type="ARBA" id="ARBA00023014"/>
    </source>
</evidence>
<comment type="catalytic activity">
    <reaction evidence="8">
        <text>(sulfur carrier)-H + L-cysteine = (sulfur carrier)-SH + L-alanine</text>
        <dbReference type="Rhea" id="RHEA:43892"/>
        <dbReference type="Rhea" id="RHEA-COMP:14737"/>
        <dbReference type="Rhea" id="RHEA-COMP:14739"/>
        <dbReference type="ChEBI" id="CHEBI:29917"/>
        <dbReference type="ChEBI" id="CHEBI:35235"/>
        <dbReference type="ChEBI" id="CHEBI:57972"/>
        <dbReference type="ChEBI" id="CHEBI:64428"/>
        <dbReference type="EC" id="2.8.1.7"/>
    </reaction>
</comment>
<dbReference type="PANTHER" id="PTHR11601">
    <property type="entry name" value="CYSTEINE DESULFURYLASE FAMILY MEMBER"/>
    <property type="match status" value="1"/>
</dbReference>
<gene>
    <name evidence="10" type="ORF">H2C83_13580</name>
</gene>
<dbReference type="InterPro" id="IPR015422">
    <property type="entry name" value="PyrdxlP-dep_Trfase_small"/>
</dbReference>
<dbReference type="PIRSF" id="PIRSF005572">
    <property type="entry name" value="NifS"/>
    <property type="match status" value="1"/>
</dbReference>
<feature type="domain" description="Aminotransferase class V" evidence="9">
    <location>
        <begin position="2"/>
        <end position="370"/>
    </location>
</feature>
<dbReference type="AlphaFoldDB" id="A0A7W1XUJ9"/>
<dbReference type="GO" id="GO:0051536">
    <property type="term" value="F:iron-sulfur cluster binding"/>
    <property type="evidence" value="ECO:0007669"/>
    <property type="project" value="UniProtKB-KW"/>
</dbReference>
<dbReference type="InterPro" id="IPR015424">
    <property type="entry name" value="PyrdxlP-dep_Trfase"/>
</dbReference>
<comment type="caution">
    <text evidence="10">The sequence shown here is derived from an EMBL/GenBank/DDBJ whole genome shotgun (WGS) entry which is preliminary data.</text>
</comment>
<evidence type="ECO:0000256" key="2">
    <source>
        <dbReference type="ARBA" id="ARBA00006490"/>
    </source>
</evidence>